<evidence type="ECO:0000313" key="3">
    <source>
        <dbReference type="Proteomes" id="UP000027265"/>
    </source>
</evidence>
<reference evidence="3" key="1">
    <citation type="journal article" date="2014" name="Proc. Natl. Acad. Sci. U.S.A.">
        <title>Extensive sampling of basidiomycete genomes demonstrates inadequacy of the white-rot/brown-rot paradigm for wood decay fungi.</title>
        <authorList>
            <person name="Riley R."/>
            <person name="Salamov A.A."/>
            <person name="Brown D.W."/>
            <person name="Nagy L.G."/>
            <person name="Floudas D."/>
            <person name="Held B.W."/>
            <person name="Levasseur A."/>
            <person name="Lombard V."/>
            <person name="Morin E."/>
            <person name="Otillar R."/>
            <person name="Lindquist E.A."/>
            <person name="Sun H."/>
            <person name="LaButti K.M."/>
            <person name="Schmutz J."/>
            <person name="Jabbour D."/>
            <person name="Luo H."/>
            <person name="Baker S.E."/>
            <person name="Pisabarro A.G."/>
            <person name="Walton J.D."/>
            <person name="Blanchette R.A."/>
            <person name="Henrissat B."/>
            <person name="Martin F."/>
            <person name="Cullen D."/>
            <person name="Hibbett D.S."/>
            <person name="Grigoriev I.V."/>
        </authorList>
    </citation>
    <scope>NUCLEOTIDE SEQUENCE [LARGE SCALE GENOMIC DNA]</scope>
    <source>
        <strain evidence="3">MUCL 33604</strain>
    </source>
</reference>
<proteinExistence type="predicted"/>
<feature type="non-terminal residue" evidence="2">
    <location>
        <position position="1"/>
    </location>
</feature>
<evidence type="ECO:0000313" key="2">
    <source>
        <dbReference type="EMBL" id="KDQ53689.1"/>
    </source>
</evidence>
<dbReference type="InParanoid" id="A0A067PFX2"/>
<organism evidence="2 3">
    <name type="scientific">Jaapia argillacea MUCL 33604</name>
    <dbReference type="NCBI Taxonomy" id="933084"/>
    <lineage>
        <taxon>Eukaryota</taxon>
        <taxon>Fungi</taxon>
        <taxon>Dikarya</taxon>
        <taxon>Basidiomycota</taxon>
        <taxon>Agaricomycotina</taxon>
        <taxon>Agaricomycetes</taxon>
        <taxon>Agaricomycetidae</taxon>
        <taxon>Jaapiales</taxon>
        <taxon>Jaapiaceae</taxon>
        <taxon>Jaapia</taxon>
    </lineage>
</organism>
<feature type="region of interest" description="Disordered" evidence="1">
    <location>
        <begin position="1"/>
        <end position="114"/>
    </location>
</feature>
<accession>A0A067PFX2</accession>
<dbReference type="EMBL" id="KL197732">
    <property type="protein sequence ID" value="KDQ53689.1"/>
    <property type="molecule type" value="Genomic_DNA"/>
</dbReference>
<feature type="region of interest" description="Disordered" evidence="1">
    <location>
        <begin position="226"/>
        <end position="285"/>
    </location>
</feature>
<dbReference type="HOGENOM" id="CLU_978449_0_0_1"/>
<name>A0A067PFX2_9AGAM</name>
<feature type="compositionally biased region" description="Polar residues" evidence="1">
    <location>
        <begin position="26"/>
        <end position="37"/>
    </location>
</feature>
<protein>
    <submittedName>
        <fullName evidence="2">Uncharacterized protein</fullName>
    </submittedName>
</protein>
<feature type="compositionally biased region" description="Low complexity" evidence="1">
    <location>
        <begin position="232"/>
        <end position="243"/>
    </location>
</feature>
<dbReference type="Proteomes" id="UP000027265">
    <property type="component" value="Unassembled WGS sequence"/>
</dbReference>
<gene>
    <name evidence="2" type="ORF">JAAARDRAFT_197147</name>
</gene>
<dbReference type="AlphaFoldDB" id="A0A067PFX2"/>
<keyword evidence="3" id="KW-1185">Reference proteome</keyword>
<feature type="compositionally biased region" description="Basic and acidic residues" evidence="1">
    <location>
        <begin position="38"/>
        <end position="93"/>
    </location>
</feature>
<feature type="compositionally biased region" description="Polar residues" evidence="1">
    <location>
        <begin position="7"/>
        <end position="17"/>
    </location>
</feature>
<sequence length="285" mass="31726">SVLHIPASQNTDPSRSSIFIEDKQLPLTQNLQTPSTPQRKEKEEEEKQKKKEKKEEENQKEEEEKRKLEEEEKRKEKEEEEKQREEGDKKRGEIDEDIPMNNFESGSPAEVGSTSEEQMKFLPMGVDLPSADPADSPMGFLAVKQWLGANPCVDAGGRLLGQAKGLAAALVVGLCLCDLWIIHFCEDQDTLPNNTLKNSKRAFEEAENILATGVRKIMTSIEAQLEGGKLGVPGPSKRPSPGGSDEDDIEKSEIGHAKKQRKGKKNVMEKSDDDDEENQAETSKA</sequence>
<evidence type="ECO:0000256" key="1">
    <source>
        <dbReference type="SAM" id="MobiDB-lite"/>
    </source>
</evidence>